<reference evidence="5 6" key="1">
    <citation type="journal article" date="2024" name="Nat. Commun.">
        <title>Phylogenomics reveals the evolutionary origins of lichenization in chlorophyte algae.</title>
        <authorList>
            <person name="Puginier C."/>
            <person name="Libourel C."/>
            <person name="Otte J."/>
            <person name="Skaloud P."/>
            <person name="Haon M."/>
            <person name="Grisel S."/>
            <person name="Petersen M."/>
            <person name="Berrin J.G."/>
            <person name="Delaux P.M."/>
            <person name="Dal Grande F."/>
            <person name="Keller J."/>
        </authorList>
    </citation>
    <scope>NUCLEOTIDE SEQUENCE [LARGE SCALE GENOMIC DNA]</scope>
    <source>
        <strain evidence="5 6">SAG 245.80</strain>
    </source>
</reference>
<dbReference type="AlphaFoldDB" id="A0AAW1RUC0"/>
<accession>A0AAW1RUC0</accession>
<dbReference type="InterPro" id="IPR035979">
    <property type="entry name" value="RBD_domain_sf"/>
</dbReference>
<feature type="domain" description="RRM" evidence="4">
    <location>
        <begin position="88"/>
        <end position="170"/>
    </location>
</feature>
<dbReference type="PROSITE" id="PS50102">
    <property type="entry name" value="RRM"/>
    <property type="match status" value="2"/>
</dbReference>
<feature type="region of interest" description="Disordered" evidence="3">
    <location>
        <begin position="315"/>
        <end position="462"/>
    </location>
</feature>
<dbReference type="SUPFAM" id="SSF54928">
    <property type="entry name" value="RNA-binding domain, RBD"/>
    <property type="match status" value="1"/>
</dbReference>
<gene>
    <name evidence="5" type="ORF">WJX81_005363</name>
</gene>
<evidence type="ECO:0000256" key="1">
    <source>
        <dbReference type="ARBA" id="ARBA00022884"/>
    </source>
</evidence>
<comment type="caution">
    <text evidence="5">The sequence shown here is derived from an EMBL/GenBank/DDBJ whole genome shotgun (WGS) entry which is preliminary data.</text>
</comment>
<evidence type="ECO:0000259" key="4">
    <source>
        <dbReference type="PROSITE" id="PS50102"/>
    </source>
</evidence>
<feature type="compositionally biased region" description="Basic and acidic residues" evidence="3">
    <location>
        <begin position="394"/>
        <end position="403"/>
    </location>
</feature>
<keyword evidence="1 2" id="KW-0694">RNA-binding</keyword>
<feature type="domain" description="RRM" evidence="4">
    <location>
        <begin position="7"/>
        <end position="86"/>
    </location>
</feature>
<dbReference type="GO" id="GO:0003729">
    <property type="term" value="F:mRNA binding"/>
    <property type="evidence" value="ECO:0007669"/>
    <property type="project" value="TreeGrafter"/>
</dbReference>
<feature type="region of interest" description="Disordered" evidence="3">
    <location>
        <begin position="510"/>
        <end position="534"/>
    </location>
</feature>
<organism evidence="5 6">
    <name type="scientific">Elliptochloris bilobata</name>
    <dbReference type="NCBI Taxonomy" id="381761"/>
    <lineage>
        <taxon>Eukaryota</taxon>
        <taxon>Viridiplantae</taxon>
        <taxon>Chlorophyta</taxon>
        <taxon>core chlorophytes</taxon>
        <taxon>Trebouxiophyceae</taxon>
        <taxon>Trebouxiophyceae incertae sedis</taxon>
        <taxon>Elliptochloris clade</taxon>
        <taxon>Elliptochloris</taxon>
    </lineage>
</organism>
<dbReference type="Gene3D" id="3.30.70.330">
    <property type="match status" value="2"/>
</dbReference>
<dbReference type="EMBL" id="JALJOU010000022">
    <property type="protein sequence ID" value="KAK9837309.1"/>
    <property type="molecule type" value="Genomic_DNA"/>
</dbReference>
<keyword evidence="6" id="KW-1185">Reference proteome</keyword>
<dbReference type="InterPro" id="IPR012677">
    <property type="entry name" value="Nucleotide-bd_a/b_plait_sf"/>
</dbReference>
<dbReference type="Proteomes" id="UP001445335">
    <property type="component" value="Unassembled WGS sequence"/>
</dbReference>
<dbReference type="PANTHER" id="PTHR48025:SF1">
    <property type="entry name" value="RRM DOMAIN-CONTAINING PROTEIN"/>
    <property type="match status" value="1"/>
</dbReference>
<proteinExistence type="predicted"/>
<evidence type="ECO:0000313" key="6">
    <source>
        <dbReference type="Proteomes" id="UP001445335"/>
    </source>
</evidence>
<dbReference type="InterPro" id="IPR000504">
    <property type="entry name" value="RRM_dom"/>
</dbReference>
<evidence type="ECO:0000313" key="5">
    <source>
        <dbReference type="EMBL" id="KAK9837309.1"/>
    </source>
</evidence>
<dbReference type="SMART" id="SM00360">
    <property type="entry name" value="RRM"/>
    <property type="match status" value="2"/>
</dbReference>
<protein>
    <recommendedName>
        <fullName evidence="4">RRM domain-containing protein</fullName>
    </recommendedName>
</protein>
<name>A0AAW1RUC0_9CHLO</name>
<dbReference type="Pfam" id="PF00076">
    <property type="entry name" value="RRM_1"/>
    <property type="match status" value="2"/>
</dbReference>
<dbReference type="CDD" id="cd00590">
    <property type="entry name" value="RRM_SF"/>
    <property type="match status" value="1"/>
</dbReference>
<evidence type="ECO:0000256" key="2">
    <source>
        <dbReference type="PROSITE-ProRule" id="PRU00176"/>
    </source>
</evidence>
<dbReference type="PANTHER" id="PTHR48025">
    <property type="entry name" value="OS02G0815200 PROTEIN"/>
    <property type="match status" value="1"/>
</dbReference>
<dbReference type="InterPro" id="IPR050502">
    <property type="entry name" value="Euk_RNA-bind_prot"/>
</dbReference>
<sequence length="534" mass="54764">MGSFGPTELFVLNFKGIQEELGKLFGAHGSVQEYWVSQKKTGGVSSGSGLYGVVRMATHEEALTAKKALNGEAFNGRTLTVKWAQQQRVLWIGHLGQSVTNEALEAAFAQFGAVQRAVVVADPASNTSRRFGFVTFEKKDDAQRALTMCRQNQFLIGSSPMPALVETARIEDGDEGYCDALANQGKKEAPKAPPTGLPAHFSMAGTAEHAIASQAAELQKQYLAAKKRLRMQLDQATQALLEPHRMSSGPLALQPVPPDMLGAMPAMMATAGMLGSDGGGVAIPPPRYENFHHVAPPKRLRTAGSRDRYIDRPRHSDAFLAPPPDLAFGGRAGSGGGGPPPRSSGSFIRGGQLQSVLDGGGGGGGGGNAGTPRAAVGATSQPQMVQPAPPPDGAGEHGNKGEEEAVAAHLPGAKPPGSHDHGGIGFSGPGFNEDNSAAAGNGQGQTYIFNPPPAYGPYGPPPGPGSMTNVNMPGYGAPMGLMGGGEYGGPGMMGAPGGYGPSGQMGGGFGGVGRGYGPPPGGRGRSSMQPLVPY</sequence>
<feature type="compositionally biased region" description="Pro residues" evidence="3">
    <location>
        <begin position="450"/>
        <end position="462"/>
    </location>
</feature>
<evidence type="ECO:0000256" key="3">
    <source>
        <dbReference type="SAM" id="MobiDB-lite"/>
    </source>
</evidence>
<feature type="compositionally biased region" description="Gly residues" evidence="3">
    <location>
        <begin position="358"/>
        <end position="369"/>
    </location>
</feature>